<protein>
    <submittedName>
        <fullName evidence="2">Transposase</fullName>
    </submittedName>
</protein>
<organism evidence="2 3">
    <name type="scientific">Shewanella surugensis</name>
    <dbReference type="NCBI Taxonomy" id="212020"/>
    <lineage>
        <taxon>Bacteria</taxon>
        <taxon>Pseudomonadati</taxon>
        <taxon>Pseudomonadota</taxon>
        <taxon>Gammaproteobacteria</taxon>
        <taxon>Alteromonadales</taxon>
        <taxon>Shewanellaceae</taxon>
        <taxon>Shewanella</taxon>
    </lineage>
</organism>
<proteinExistence type="predicted"/>
<evidence type="ECO:0000313" key="3">
    <source>
        <dbReference type="Proteomes" id="UP001203423"/>
    </source>
</evidence>
<comment type="caution">
    <text evidence="2">The sequence shown here is derived from an EMBL/GenBank/DDBJ whole genome shotgun (WGS) entry which is preliminary data.</text>
</comment>
<accession>A0ABT0LCE3</accession>
<gene>
    <name evidence="2" type="ORF">L2764_12995</name>
</gene>
<evidence type="ECO:0000313" key="2">
    <source>
        <dbReference type="EMBL" id="MCL1125371.1"/>
    </source>
</evidence>
<dbReference type="EMBL" id="JAKIKS010000046">
    <property type="protein sequence ID" value="MCL1125371.1"/>
    <property type="molecule type" value="Genomic_DNA"/>
</dbReference>
<name>A0ABT0LCE3_9GAMM</name>
<sequence>MAKSKVQHQFGYSLLALFKNYGTEEQCIEALFNWKWSTGFICPECSSQSYCSLKSRKIYQCNRCHHQTSLTTNTIFEHSKLPLTIWFLSVHLITQSKVGISALSLK</sequence>
<evidence type="ECO:0000259" key="1">
    <source>
        <dbReference type="Pfam" id="PF12760"/>
    </source>
</evidence>
<dbReference type="RefSeq" id="WP_248940686.1">
    <property type="nucleotide sequence ID" value="NZ_JAKIKS010000046.1"/>
</dbReference>
<keyword evidence="3" id="KW-1185">Reference proteome</keyword>
<dbReference type="Proteomes" id="UP001203423">
    <property type="component" value="Unassembled WGS sequence"/>
</dbReference>
<feature type="domain" description="Transposase zinc-ribbon" evidence="1">
    <location>
        <begin position="22"/>
        <end position="67"/>
    </location>
</feature>
<reference evidence="2 3" key="1">
    <citation type="submission" date="2022-01" db="EMBL/GenBank/DDBJ databases">
        <title>Whole genome-based taxonomy of the Shewanellaceae.</title>
        <authorList>
            <person name="Martin-Rodriguez A.J."/>
        </authorList>
    </citation>
    <scope>NUCLEOTIDE SEQUENCE [LARGE SCALE GENOMIC DNA]</scope>
    <source>
        <strain evidence="2 3">DSM 17177</strain>
    </source>
</reference>
<feature type="non-terminal residue" evidence="2">
    <location>
        <position position="106"/>
    </location>
</feature>
<dbReference type="Pfam" id="PF12760">
    <property type="entry name" value="Zn_ribbon_IS1595"/>
    <property type="match status" value="1"/>
</dbReference>
<dbReference type="InterPro" id="IPR024442">
    <property type="entry name" value="Transposase_Zn_ribbon"/>
</dbReference>